<evidence type="ECO:0000313" key="2">
    <source>
        <dbReference type="EMBL" id="PIR98049.1"/>
    </source>
</evidence>
<protein>
    <submittedName>
        <fullName evidence="2">Uncharacterized protein</fullName>
    </submittedName>
</protein>
<comment type="caution">
    <text evidence="2">The sequence shown here is derived from an EMBL/GenBank/DDBJ whole genome shotgun (WGS) entry which is preliminary data.</text>
</comment>
<feature type="compositionally biased region" description="Acidic residues" evidence="1">
    <location>
        <begin position="12"/>
        <end position="25"/>
    </location>
</feature>
<evidence type="ECO:0000313" key="3">
    <source>
        <dbReference type="Proteomes" id="UP000231466"/>
    </source>
</evidence>
<name>A0A2H0VI64_9BACT</name>
<feature type="region of interest" description="Disordered" evidence="1">
    <location>
        <begin position="1"/>
        <end position="27"/>
    </location>
</feature>
<organism evidence="2 3">
    <name type="scientific">Candidatus Colwellbacteria bacterium CG10_big_fil_rev_8_21_14_0_10_42_22</name>
    <dbReference type="NCBI Taxonomy" id="1974540"/>
    <lineage>
        <taxon>Bacteria</taxon>
        <taxon>Candidatus Colwelliibacteriota</taxon>
    </lineage>
</organism>
<sequence length="373" mass="41664">MRFNPFSKSEDTLDEEDGGAEEELSSEEKLKQLAYSMEALGVQGEQIIDISPEVREQLEKVHEFRDPETKGRIEYLLANPRGEKGTILVNSDFTADSKNRPTKEFLAYMAEIYPDYKIMFPIPPGYGTDPLGTFVKSQRKKERRSIFGPFARPALRALESIEPGEDIIIFGASMGSHLAVEQALAAQDGEIDLEINQVVLLAPPAEKKGRSILGAIRLGKDFAKDEMRSRELQEEYQYIKDIIPDDDVKKKEAWERHGLSGVVHMARYSMQLANSQFNEGLVDLVLGTDIDVRVLAGSEDSVAGSKHLGPAIEKIKAGGKSLKRKVMIGWRHGTTADIPRRVVNVIQEIGRGGPELLDAKMIAKRMQLKENEE</sequence>
<dbReference type="AlphaFoldDB" id="A0A2H0VI64"/>
<dbReference type="SUPFAM" id="SSF53474">
    <property type="entry name" value="alpha/beta-Hydrolases"/>
    <property type="match status" value="1"/>
</dbReference>
<evidence type="ECO:0000256" key="1">
    <source>
        <dbReference type="SAM" id="MobiDB-lite"/>
    </source>
</evidence>
<proteinExistence type="predicted"/>
<dbReference type="EMBL" id="PFAH01000005">
    <property type="protein sequence ID" value="PIR98049.1"/>
    <property type="molecule type" value="Genomic_DNA"/>
</dbReference>
<dbReference type="Gene3D" id="3.40.50.1820">
    <property type="entry name" value="alpha/beta hydrolase"/>
    <property type="match status" value="1"/>
</dbReference>
<reference evidence="3" key="1">
    <citation type="submission" date="2017-09" db="EMBL/GenBank/DDBJ databases">
        <title>Depth-based differentiation of microbial function through sediment-hosted aquifers and enrichment of novel symbionts in the deep terrestrial subsurface.</title>
        <authorList>
            <person name="Probst A.J."/>
            <person name="Ladd B."/>
            <person name="Jarett J.K."/>
            <person name="Geller-Mcgrath D.E."/>
            <person name="Sieber C.M.K."/>
            <person name="Emerson J.B."/>
            <person name="Anantharaman K."/>
            <person name="Thomas B.C."/>
            <person name="Malmstrom R."/>
            <person name="Stieglmeier M."/>
            <person name="Klingl A."/>
            <person name="Woyke T."/>
            <person name="Ryan C.M."/>
            <person name="Banfield J.F."/>
        </authorList>
    </citation>
    <scope>NUCLEOTIDE SEQUENCE [LARGE SCALE GENOMIC DNA]</scope>
</reference>
<gene>
    <name evidence="2" type="ORF">COT89_01250</name>
</gene>
<dbReference type="Proteomes" id="UP000231466">
    <property type="component" value="Unassembled WGS sequence"/>
</dbReference>
<dbReference type="InterPro" id="IPR029058">
    <property type="entry name" value="AB_hydrolase_fold"/>
</dbReference>
<accession>A0A2H0VI64</accession>